<accession>A0A7K3WIF2</accession>
<evidence type="ECO:0000259" key="3">
    <source>
        <dbReference type="Pfam" id="PF01494"/>
    </source>
</evidence>
<feature type="domain" description="FAD-binding" evidence="3">
    <location>
        <begin position="7"/>
        <end position="173"/>
    </location>
</feature>
<keyword evidence="2" id="KW-0503">Monooxygenase</keyword>
<dbReference type="Proteomes" id="UP000470470">
    <property type="component" value="Unassembled WGS sequence"/>
</dbReference>
<dbReference type="InterPro" id="IPR036188">
    <property type="entry name" value="FAD/NAD-bd_sf"/>
</dbReference>
<sequence>MPTIHRALIVGAGIAGLTAANALARQGIDVTVAELHDRTAGAAITLLNRAVDGLDEIGLLDRFIEEGSVRSPQDVFRYLDAAGEPVPTAPMPPRPPSRLPLGIVIYRPTMASILRDGAEEAGADVRVGVGIAALEQDADSVTATLTDGSRATYDVVVGADGVRSRTRALVVGDLVTPQYSGTTMFRAVVDDVPESARTASTSPASTSS</sequence>
<reference evidence="4 5" key="1">
    <citation type="submission" date="2020-02" db="EMBL/GenBank/DDBJ databases">
        <title>The whole genome sequence of CPCC 205119.</title>
        <authorList>
            <person name="Jiang Z."/>
        </authorList>
    </citation>
    <scope>NUCLEOTIDE SEQUENCE [LARGE SCALE GENOMIC DNA]</scope>
    <source>
        <strain evidence="4 5">CPCC 205119</strain>
    </source>
</reference>
<dbReference type="GO" id="GO:0004497">
    <property type="term" value="F:monooxygenase activity"/>
    <property type="evidence" value="ECO:0007669"/>
    <property type="project" value="UniProtKB-KW"/>
</dbReference>
<comment type="caution">
    <text evidence="4">The sequence shown here is derived from an EMBL/GenBank/DDBJ whole genome shotgun (WGS) entry which is preliminary data.</text>
</comment>
<protein>
    <submittedName>
        <fullName evidence="4">NAD(P)-binding protein</fullName>
    </submittedName>
</protein>
<keyword evidence="1" id="KW-0560">Oxidoreductase</keyword>
<dbReference type="AlphaFoldDB" id="A0A7K3WIF2"/>
<evidence type="ECO:0000256" key="2">
    <source>
        <dbReference type="ARBA" id="ARBA00023033"/>
    </source>
</evidence>
<name>A0A7K3WIF2_9ACTN</name>
<dbReference type="PANTHER" id="PTHR13789:SF309">
    <property type="entry name" value="PUTATIVE (AFU_ORTHOLOGUE AFUA_6G14510)-RELATED"/>
    <property type="match status" value="1"/>
</dbReference>
<dbReference type="Pfam" id="PF01494">
    <property type="entry name" value="FAD_binding_3"/>
    <property type="match status" value="1"/>
</dbReference>
<evidence type="ECO:0000256" key="1">
    <source>
        <dbReference type="ARBA" id="ARBA00023002"/>
    </source>
</evidence>
<evidence type="ECO:0000313" key="5">
    <source>
        <dbReference type="Proteomes" id="UP000470470"/>
    </source>
</evidence>
<dbReference type="PRINTS" id="PR00420">
    <property type="entry name" value="RNGMNOXGNASE"/>
</dbReference>
<dbReference type="InterPro" id="IPR050493">
    <property type="entry name" value="FAD-dep_Monooxygenase_BioMet"/>
</dbReference>
<gene>
    <name evidence="4" type="ORF">G1H19_19290</name>
</gene>
<organism evidence="4 5">
    <name type="scientific">Goekera deserti</name>
    <dbReference type="NCBI Taxonomy" id="2497753"/>
    <lineage>
        <taxon>Bacteria</taxon>
        <taxon>Bacillati</taxon>
        <taxon>Actinomycetota</taxon>
        <taxon>Actinomycetes</taxon>
        <taxon>Geodermatophilales</taxon>
        <taxon>Geodermatophilaceae</taxon>
        <taxon>Goekera</taxon>
    </lineage>
</organism>
<dbReference type="EMBL" id="JAAGWK010000030">
    <property type="protein sequence ID" value="NEL56122.1"/>
    <property type="molecule type" value="Genomic_DNA"/>
</dbReference>
<dbReference type="RefSeq" id="WP_162392390.1">
    <property type="nucleotide sequence ID" value="NZ_JAABOZ010000001.1"/>
</dbReference>
<dbReference type="PANTHER" id="PTHR13789">
    <property type="entry name" value="MONOOXYGENASE"/>
    <property type="match status" value="1"/>
</dbReference>
<dbReference type="Gene3D" id="3.50.50.60">
    <property type="entry name" value="FAD/NAD(P)-binding domain"/>
    <property type="match status" value="1"/>
</dbReference>
<dbReference type="GO" id="GO:0071949">
    <property type="term" value="F:FAD binding"/>
    <property type="evidence" value="ECO:0007669"/>
    <property type="project" value="InterPro"/>
</dbReference>
<dbReference type="SUPFAM" id="SSF51905">
    <property type="entry name" value="FAD/NAD(P)-binding domain"/>
    <property type="match status" value="1"/>
</dbReference>
<dbReference type="InterPro" id="IPR002938">
    <property type="entry name" value="FAD-bd"/>
</dbReference>
<keyword evidence="5" id="KW-1185">Reference proteome</keyword>
<evidence type="ECO:0000313" key="4">
    <source>
        <dbReference type="EMBL" id="NEL56122.1"/>
    </source>
</evidence>
<proteinExistence type="predicted"/>